<proteinExistence type="predicted"/>
<evidence type="ECO:0000313" key="1">
    <source>
        <dbReference type="EMBL" id="KIL65768.1"/>
    </source>
</evidence>
<dbReference type="HOGENOM" id="CLU_1927056_0_0_1"/>
<dbReference type="AlphaFoldDB" id="A0A0C2XAD2"/>
<name>A0A0C2XAD2_AMAMK</name>
<organism evidence="1 2">
    <name type="scientific">Amanita muscaria (strain Koide BX008)</name>
    <dbReference type="NCBI Taxonomy" id="946122"/>
    <lineage>
        <taxon>Eukaryota</taxon>
        <taxon>Fungi</taxon>
        <taxon>Dikarya</taxon>
        <taxon>Basidiomycota</taxon>
        <taxon>Agaricomycotina</taxon>
        <taxon>Agaricomycetes</taxon>
        <taxon>Agaricomycetidae</taxon>
        <taxon>Agaricales</taxon>
        <taxon>Pluteineae</taxon>
        <taxon>Amanitaceae</taxon>
        <taxon>Amanita</taxon>
    </lineage>
</organism>
<protein>
    <submittedName>
        <fullName evidence="1">Uncharacterized protein</fullName>
    </submittedName>
</protein>
<reference evidence="1 2" key="1">
    <citation type="submission" date="2014-04" db="EMBL/GenBank/DDBJ databases">
        <title>Evolutionary Origins and Diversification of the Mycorrhizal Mutualists.</title>
        <authorList>
            <consortium name="DOE Joint Genome Institute"/>
            <consortium name="Mycorrhizal Genomics Consortium"/>
            <person name="Kohler A."/>
            <person name="Kuo A."/>
            <person name="Nagy L.G."/>
            <person name="Floudas D."/>
            <person name="Copeland A."/>
            <person name="Barry K.W."/>
            <person name="Cichocki N."/>
            <person name="Veneault-Fourrey C."/>
            <person name="LaButti K."/>
            <person name="Lindquist E.A."/>
            <person name="Lipzen A."/>
            <person name="Lundell T."/>
            <person name="Morin E."/>
            <person name="Murat C."/>
            <person name="Riley R."/>
            <person name="Ohm R."/>
            <person name="Sun H."/>
            <person name="Tunlid A."/>
            <person name="Henrissat B."/>
            <person name="Grigoriev I.V."/>
            <person name="Hibbett D.S."/>
            <person name="Martin F."/>
        </authorList>
    </citation>
    <scope>NUCLEOTIDE SEQUENCE [LARGE SCALE GENOMIC DNA]</scope>
    <source>
        <strain evidence="1 2">Koide BX008</strain>
    </source>
</reference>
<sequence>MSRISVTYYGVTAAANGLLSLHCLQAHTSTTHTVLIVIMIDESTRYLHHGNSHVGLIKASITALESRMLDFISVVEGGKSHCGTCMYSYLRITINDLSKVIPLKHVSPSFETHVGTKLQCNRRQFIFRNLG</sequence>
<evidence type="ECO:0000313" key="2">
    <source>
        <dbReference type="Proteomes" id="UP000054549"/>
    </source>
</evidence>
<dbReference type="Proteomes" id="UP000054549">
    <property type="component" value="Unassembled WGS sequence"/>
</dbReference>
<accession>A0A0C2XAD2</accession>
<gene>
    <name evidence="1" type="ORF">M378DRAFT_460573</name>
</gene>
<keyword evidence="2" id="KW-1185">Reference proteome</keyword>
<dbReference type="EMBL" id="KN818240">
    <property type="protein sequence ID" value="KIL65768.1"/>
    <property type="molecule type" value="Genomic_DNA"/>
</dbReference>
<dbReference type="InParanoid" id="A0A0C2XAD2"/>